<comment type="caution">
    <text evidence="2">The sequence shown here is derived from an EMBL/GenBank/DDBJ whole genome shotgun (WGS) entry which is preliminary data.</text>
</comment>
<dbReference type="InterPro" id="IPR025714">
    <property type="entry name" value="Methyltranfer_dom"/>
</dbReference>
<gene>
    <name evidence="2" type="ORF">A3196_18365</name>
</gene>
<dbReference type="STRING" id="1818881.A3196_18365"/>
<name>A0A1E2UJ13_9GAMM</name>
<feature type="domain" description="Methyltransferase" evidence="1">
    <location>
        <begin position="46"/>
        <end position="150"/>
    </location>
</feature>
<dbReference type="Proteomes" id="UP000094849">
    <property type="component" value="Unassembled WGS sequence"/>
</dbReference>
<proteinExistence type="predicted"/>
<dbReference type="Pfam" id="PF13847">
    <property type="entry name" value="Methyltransf_31"/>
    <property type="match status" value="1"/>
</dbReference>
<dbReference type="AlphaFoldDB" id="A0A1E2UJ13"/>
<dbReference type="SUPFAM" id="SSF53335">
    <property type="entry name" value="S-adenosyl-L-methionine-dependent methyltransferases"/>
    <property type="match status" value="1"/>
</dbReference>
<dbReference type="PANTHER" id="PTHR43861">
    <property type="entry name" value="TRANS-ACONITATE 2-METHYLTRANSFERASE-RELATED"/>
    <property type="match status" value="1"/>
</dbReference>
<dbReference type="InterPro" id="IPR029063">
    <property type="entry name" value="SAM-dependent_MTases_sf"/>
</dbReference>
<reference evidence="2 3" key="1">
    <citation type="submission" date="2016-03" db="EMBL/GenBank/DDBJ databases">
        <title>Chemosynthetic sulphur-oxidizing symbionts of marine invertebrate animals are capable of nitrogen fixation.</title>
        <authorList>
            <person name="Petersen J.M."/>
            <person name="Kemper A."/>
            <person name="Gruber-Vodicka H."/>
            <person name="Cardini U."/>
            <person name="Geest Mvander."/>
            <person name="Kleiner M."/>
            <person name="Bulgheresi S."/>
            <person name="Fussmann M."/>
            <person name="Herbold C."/>
            <person name="Seah B.K.B."/>
            <person name="Antony C.Paul."/>
            <person name="Liu D."/>
            <person name="Belitz A."/>
            <person name="Weber M."/>
        </authorList>
    </citation>
    <scope>NUCLEOTIDE SEQUENCE [LARGE SCALE GENOMIC DNA]</scope>
    <source>
        <strain evidence="2">G_D</strain>
    </source>
</reference>
<evidence type="ECO:0000313" key="3">
    <source>
        <dbReference type="Proteomes" id="UP000094849"/>
    </source>
</evidence>
<evidence type="ECO:0000313" key="2">
    <source>
        <dbReference type="EMBL" id="ODB94487.1"/>
    </source>
</evidence>
<dbReference type="EMBL" id="LVJZ01000004">
    <property type="protein sequence ID" value="ODB94487.1"/>
    <property type="molecule type" value="Genomic_DNA"/>
</dbReference>
<keyword evidence="3" id="KW-1185">Reference proteome</keyword>
<evidence type="ECO:0000259" key="1">
    <source>
        <dbReference type="Pfam" id="PF13847"/>
    </source>
</evidence>
<dbReference type="CDD" id="cd02440">
    <property type="entry name" value="AdoMet_MTases"/>
    <property type="match status" value="1"/>
</dbReference>
<accession>A0A1E2UJ13</accession>
<sequence length="401" mass="44911">MDRVTAAVRAFYEAYPYPPGNRPDCDAYHGRLLLSYIERPEGMPKQLQLLEAGCGRGINLIAAAALQPDDQFTGIDINRVAIDEASANIRTEALANLSFQLADLLNPASLPGVSRGYDVILSYGVIHHLSDPLKGLQQLTQQLAPHGVMSLMVDGRYGRQPLDRFLQALEMISPSAGPDEQRAATARALARVAERGLFQGNCWQGTSSVDEVEFADRCLHVHERSYDIEGLWQLLDMAGLKFIRWHQPDDWSLKKIFDDEALIEQLQAIEPSMAYQLIERLTYRPKLTLVVARKEEQPRLPLTREAFLSKRFCLSPQLKRVTDESGNTEWLLRGRKLSIAAQGLPHQLLTAASQSDSGFTASQLLQQLSGESNNPQQGLNLFMQLYDLECLYAPHETDRTL</sequence>
<organism evidence="2 3">
    <name type="scientific">Candidatus Thiodiazotropha endoloripes</name>
    <dbReference type="NCBI Taxonomy" id="1818881"/>
    <lineage>
        <taxon>Bacteria</taxon>
        <taxon>Pseudomonadati</taxon>
        <taxon>Pseudomonadota</taxon>
        <taxon>Gammaproteobacteria</taxon>
        <taxon>Chromatiales</taxon>
        <taxon>Sedimenticolaceae</taxon>
        <taxon>Candidatus Thiodiazotropha</taxon>
    </lineage>
</organism>
<protein>
    <recommendedName>
        <fullName evidence="1">Methyltransferase domain-containing protein</fullName>
    </recommendedName>
</protein>
<dbReference type="Gene3D" id="3.40.50.150">
    <property type="entry name" value="Vaccinia Virus protein VP39"/>
    <property type="match status" value="1"/>
</dbReference>